<evidence type="ECO:0000256" key="3">
    <source>
        <dbReference type="ARBA" id="ARBA00023002"/>
    </source>
</evidence>
<evidence type="ECO:0000256" key="2">
    <source>
        <dbReference type="ARBA" id="ARBA00022723"/>
    </source>
</evidence>
<dbReference type="Pfam" id="PF07732">
    <property type="entry name" value="Cu-oxidase_3"/>
    <property type="match status" value="1"/>
</dbReference>
<dbReference type="InterPro" id="IPR011707">
    <property type="entry name" value="Cu-oxidase-like_N"/>
</dbReference>
<feature type="domain" description="Plastocyanin-like" evidence="10">
    <location>
        <begin position="67"/>
        <end position="182"/>
    </location>
</feature>
<dbReference type="PANTHER" id="PTHR11709:SF394">
    <property type="entry name" value="FI03373P-RELATED"/>
    <property type="match status" value="1"/>
</dbReference>
<keyword evidence="6" id="KW-0472">Membrane</keyword>
<accession>A0A8B7YWM3</accession>
<evidence type="ECO:0000313" key="11">
    <source>
        <dbReference type="Proteomes" id="UP000694845"/>
    </source>
</evidence>
<dbReference type="GO" id="GO:0005886">
    <property type="term" value="C:plasma membrane"/>
    <property type="evidence" value="ECO:0007669"/>
    <property type="project" value="TreeGrafter"/>
</dbReference>
<evidence type="ECO:0000259" key="9">
    <source>
        <dbReference type="Pfam" id="PF07731"/>
    </source>
</evidence>
<dbReference type="PANTHER" id="PTHR11709">
    <property type="entry name" value="MULTI-COPPER OXIDASE"/>
    <property type="match status" value="1"/>
</dbReference>
<dbReference type="InterPro" id="IPR008972">
    <property type="entry name" value="Cupredoxin"/>
</dbReference>
<dbReference type="InterPro" id="IPR011706">
    <property type="entry name" value="Cu-oxidase_C"/>
</dbReference>
<dbReference type="AlphaFoldDB" id="A0A8B7YWM3"/>
<dbReference type="OrthoDB" id="2121828at2759"/>
<keyword evidence="6" id="KW-1133">Transmembrane helix</keyword>
<feature type="transmembrane region" description="Helical" evidence="6">
    <location>
        <begin position="618"/>
        <end position="640"/>
    </location>
</feature>
<name>A0A8B7YWM3_ACAPL</name>
<dbReference type="Pfam" id="PF07731">
    <property type="entry name" value="Cu-oxidase_2"/>
    <property type="match status" value="1"/>
</dbReference>
<evidence type="ECO:0000256" key="1">
    <source>
        <dbReference type="ARBA" id="ARBA00010609"/>
    </source>
</evidence>
<evidence type="ECO:0000259" key="10">
    <source>
        <dbReference type="Pfam" id="PF07732"/>
    </source>
</evidence>
<reference evidence="12" key="1">
    <citation type="submission" date="2025-08" db="UniProtKB">
        <authorList>
            <consortium name="RefSeq"/>
        </authorList>
    </citation>
    <scope>IDENTIFICATION</scope>
</reference>
<dbReference type="CDD" id="cd13858">
    <property type="entry name" value="CuRO_1_tcLCC2_insect_like"/>
    <property type="match status" value="1"/>
</dbReference>
<feature type="region of interest" description="Disordered" evidence="5">
    <location>
        <begin position="649"/>
        <end position="674"/>
    </location>
</feature>
<dbReference type="Pfam" id="PF00394">
    <property type="entry name" value="Cu-oxidase"/>
    <property type="match status" value="1"/>
</dbReference>
<feature type="signal peptide" evidence="7">
    <location>
        <begin position="1"/>
        <end position="19"/>
    </location>
</feature>
<feature type="chain" id="PRO_5034488793" evidence="7">
    <location>
        <begin position="20"/>
        <end position="674"/>
    </location>
</feature>
<dbReference type="PROSITE" id="PS00079">
    <property type="entry name" value="MULTICOPPER_OXIDASE1"/>
    <property type="match status" value="1"/>
</dbReference>
<keyword evidence="3" id="KW-0560">Oxidoreductase</keyword>
<dbReference type="Gene3D" id="2.60.40.420">
    <property type="entry name" value="Cupredoxins - blue copper proteins"/>
    <property type="match status" value="3"/>
</dbReference>
<dbReference type="InterPro" id="IPR002355">
    <property type="entry name" value="Cu_oxidase_Cu_BS"/>
</dbReference>
<evidence type="ECO:0000256" key="5">
    <source>
        <dbReference type="SAM" id="MobiDB-lite"/>
    </source>
</evidence>
<dbReference type="InterPro" id="IPR001117">
    <property type="entry name" value="Cu-oxidase_2nd"/>
</dbReference>
<dbReference type="PROSITE" id="PS00080">
    <property type="entry name" value="MULTICOPPER_OXIDASE2"/>
    <property type="match status" value="1"/>
</dbReference>
<evidence type="ECO:0000259" key="8">
    <source>
        <dbReference type="Pfam" id="PF00394"/>
    </source>
</evidence>
<dbReference type="FunFam" id="2.60.40.420:FF:000031">
    <property type="entry name" value="Laccase-2 isoform A"/>
    <property type="match status" value="1"/>
</dbReference>
<feature type="domain" description="Plastocyanin-like" evidence="9">
    <location>
        <begin position="450"/>
        <end position="575"/>
    </location>
</feature>
<feature type="compositionally biased region" description="Gly residues" evidence="5">
    <location>
        <begin position="650"/>
        <end position="662"/>
    </location>
</feature>
<dbReference type="CDD" id="cd13884">
    <property type="entry name" value="CuRO_2_tcLCC_insect_like"/>
    <property type="match status" value="1"/>
</dbReference>
<keyword evidence="7" id="KW-0732">Signal</keyword>
<dbReference type="GO" id="GO:0006826">
    <property type="term" value="P:iron ion transport"/>
    <property type="evidence" value="ECO:0007669"/>
    <property type="project" value="TreeGrafter"/>
</dbReference>
<protein>
    <submittedName>
        <fullName evidence="12">Laccase-1-like isoform X1</fullName>
    </submittedName>
</protein>
<dbReference type="GO" id="GO:0005507">
    <property type="term" value="F:copper ion binding"/>
    <property type="evidence" value="ECO:0007669"/>
    <property type="project" value="InterPro"/>
</dbReference>
<keyword evidence="6" id="KW-0812">Transmembrane</keyword>
<evidence type="ECO:0000256" key="6">
    <source>
        <dbReference type="SAM" id="Phobius"/>
    </source>
</evidence>
<feature type="domain" description="Plastocyanin-like" evidence="8">
    <location>
        <begin position="198"/>
        <end position="346"/>
    </location>
</feature>
<keyword evidence="11" id="KW-1185">Reference proteome</keyword>
<keyword evidence="4" id="KW-0186">Copper</keyword>
<dbReference type="InterPro" id="IPR033138">
    <property type="entry name" value="Cu_oxidase_CS"/>
</dbReference>
<dbReference type="FunFam" id="2.60.40.420:FF:000045">
    <property type="entry name" value="Laccase 2"/>
    <property type="match status" value="1"/>
</dbReference>
<evidence type="ECO:0000256" key="7">
    <source>
        <dbReference type="SAM" id="SignalP"/>
    </source>
</evidence>
<organism evidence="11 12">
    <name type="scientific">Acanthaster planci</name>
    <name type="common">Crown-of-thorns starfish</name>
    <dbReference type="NCBI Taxonomy" id="133434"/>
    <lineage>
        <taxon>Eukaryota</taxon>
        <taxon>Metazoa</taxon>
        <taxon>Echinodermata</taxon>
        <taxon>Eleutherozoa</taxon>
        <taxon>Asterozoa</taxon>
        <taxon>Asteroidea</taxon>
        <taxon>Valvatacea</taxon>
        <taxon>Valvatida</taxon>
        <taxon>Acanthasteridae</taxon>
        <taxon>Acanthaster</taxon>
    </lineage>
</organism>
<keyword evidence="2" id="KW-0479">Metal-binding</keyword>
<dbReference type="CDD" id="cd13905">
    <property type="entry name" value="CuRO_3_tcLLC2_insect_like"/>
    <property type="match status" value="1"/>
</dbReference>
<gene>
    <name evidence="12" type="primary">LOC110983092</name>
</gene>
<dbReference type="KEGG" id="aplc:110983092"/>
<evidence type="ECO:0000256" key="4">
    <source>
        <dbReference type="ARBA" id="ARBA00023008"/>
    </source>
</evidence>
<dbReference type="SUPFAM" id="SSF49503">
    <property type="entry name" value="Cupredoxins"/>
    <property type="match status" value="3"/>
</dbReference>
<sequence length="674" mass="74341">MTGFVTAVVFLTVVSVVTALRPADDHPCYRQCDFTTPMICTYNWTVNWYYALSNQCGRCPNITSDCSNDQCFPADGVQRAVSLINRVFPAPSVQICSGDEVVVSVTNNLQNNEGVTIHWHGIFQNGSQFMDGLPMVTQCPIPSPGNFEYRFTPYEPGTHWFHSHTGLQRSDGLMGPFIIRESRRTDPHGDLYDLDVAENVIFLNDWHHDTSVSEFAKSQWGGGSRVDSILINGKGIAPGISPPHPPLEVFNVEQGKRYRFRVINGASSFCNMQFSVQNHTLLVIASDGGPFQPQAVEYFRINGGERMDFVLNTNQTVDNYQIQVIGLPCGNTVPSKQIAYLRYDGANDPPAINELPNITTYGNSSTWWQAFPGKSFAQVDSADADYRSTEGAEDRQEYIQVGFGSRRDPTTNQLMTYPQLNDITYYFPTSPVLSQFGDLPENIFCNQSDFPQGECAGEKLCSCVHTINVGEKERIEVILVNSDDFGVLHPMHLHGQQFEVVAMERMEGVTIPLVRELLANGSILRNNNGPRKDVIIVPDMGYTIFQFQGWNPGWWIFHCHIEFHLEMGMALLFNVHGDVPQVPAAFPTCGVWPPRADGLGSGPPDEQPCQEQLTGASALVHLGWSIPLTFLIALVIGVIIGNKTKDRGCPGSGHDNGSGGGPTPATNPAADIAI</sequence>
<dbReference type="InterPro" id="IPR045087">
    <property type="entry name" value="Cu-oxidase_fam"/>
</dbReference>
<dbReference type="RefSeq" id="XP_022097718.1">
    <property type="nucleotide sequence ID" value="XM_022242026.1"/>
</dbReference>
<comment type="similarity">
    <text evidence="1">Belongs to the multicopper oxidase family.</text>
</comment>
<dbReference type="Proteomes" id="UP000694845">
    <property type="component" value="Unplaced"/>
</dbReference>
<proteinExistence type="inferred from homology"/>
<dbReference type="GO" id="GO:0016491">
    <property type="term" value="F:oxidoreductase activity"/>
    <property type="evidence" value="ECO:0007669"/>
    <property type="project" value="UniProtKB-KW"/>
</dbReference>
<dbReference type="GeneID" id="110983092"/>
<evidence type="ECO:0000313" key="12">
    <source>
        <dbReference type="RefSeq" id="XP_022097718.1"/>
    </source>
</evidence>